<feature type="transmembrane region" description="Helical" evidence="1">
    <location>
        <begin position="133"/>
        <end position="152"/>
    </location>
</feature>
<evidence type="ECO:0000313" key="3">
    <source>
        <dbReference type="Proteomes" id="UP000659767"/>
    </source>
</evidence>
<organism evidence="2 3">
    <name type="scientific">Streptomyces badius</name>
    <dbReference type="NCBI Taxonomy" id="1941"/>
    <lineage>
        <taxon>Bacteria</taxon>
        <taxon>Bacillati</taxon>
        <taxon>Actinomycetota</taxon>
        <taxon>Actinomycetes</taxon>
        <taxon>Kitasatosporales</taxon>
        <taxon>Streptomycetaceae</taxon>
        <taxon>Streptomyces</taxon>
    </lineage>
</organism>
<name>A0ABQ2T1Z9_STRBA</name>
<feature type="transmembrane region" description="Helical" evidence="1">
    <location>
        <begin position="172"/>
        <end position="193"/>
    </location>
</feature>
<dbReference type="Proteomes" id="UP000659767">
    <property type="component" value="Unassembled WGS sequence"/>
</dbReference>
<protein>
    <submittedName>
        <fullName evidence="2">Membrane protein</fullName>
    </submittedName>
</protein>
<dbReference type="EMBL" id="BMSZ01000005">
    <property type="protein sequence ID" value="GGS47513.1"/>
    <property type="molecule type" value="Genomic_DNA"/>
</dbReference>
<feature type="transmembrane region" description="Helical" evidence="1">
    <location>
        <begin position="105"/>
        <end position="126"/>
    </location>
</feature>
<keyword evidence="1" id="KW-1133">Transmembrane helix</keyword>
<accession>A0ABQ2T1Z9</accession>
<proteinExistence type="predicted"/>
<keyword evidence="1" id="KW-0812">Transmembrane</keyword>
<dbReference type="RefSeq" id="WP_069737845.1">
    <property type="nucleotide sequence ID" value="NZ_BMSZ01000005.1"/>
</dbReference>
<keyword evidence="3" id="KW-1185">Reference proteome</keyword>
<comment type="caution">
    <text evidence="2">The sequence shown here is derived from an EMBL/GenBank/DDBJ whole genome shotgun (WGS) entry which is preliminary data.</text>
</comment>
<reference evidence="3" key="1">
    <citation type="journal article" date="2019" name="Int. J. Syst. Evol. Microbiol.">
        <title>The Global Catalogue of Microorganisms (GCM) 10K type strain sequencing project: providing services to taxonomists for standard genome sequencing and annotation.</title>
        <authorList>
            <consortium name="The Broad Institute Genomics Platform"/>
            <consortium name="The Broad Institute Genome Sequencing Center for Infectious Disease"/>
            <person name="Wu L."/>
            <person name="Ma J."/>
        </authorList>
    </citation>
    <scope>NUCLEOTIDE SEQUENCE [LARGE SCALE GENOMIC DNA]</scope>
    <source>
        <strain evidence="3">JCM 4350</strain>
    </source>
</reference>
<feature type="transmembrane region" description="Helical" evidence="1">
    <location>
        <begin position="42"/>
        <end position="61"/>
    </location>
</feature>
<evidence type="ECO:0000256" key="1">
    <source>
        <dbReference type="SAM" id="Phobius"/>
    </source>
</evidence>
<gene>
    <name evidence="2" type="ORF">GCM10010253_22250</name>
</gene>
<sequence length="209" mass="22081">MAIHQPAHRRSLFHLPSSRRTQAATGPEADVSVGAGTRTAQAYVLASARVLMGFIFLWAFLDKTFGLGYATASGKGWIDGASPTEGFLGHVAVGPMESTFHAWAGAAWADWLFMLGLLGIGVALTAGVALRPAALAGTLMMALMWVAEWPPAQHLSDGSASMSTNPFADYHLVYAVLLIALAAVPAGGVFGLGRLWAGLPVVRDHEWLR</sequence>
<evidence type="ECO:0000313" key="2">
    <source>
        <dbReference type="EMBL" id="GGS47513.1"/>
    </source>
</evidence>
<keyword evidence="1" id="KW-0472">Membrane</keyword>